<accession>A0A2P5A4A3</accession>
<evidence type="ECO:0000313" key="2">
    <source>
        <dbReference type="Proteomes" id="UP000237105"/>
    </source>
</evidence>
<sequence>MPGAIVSLRHLSPEIEPSEDCATVTSFFPSSDVRSLHHHYRWIRLDSSFDFRPLSASNSAPKIARELHRFACHGPVPYRDPFSMNFISKPMFLGVLNSVVISVSQSETSFEKSTFQVNVTRFKNDCPINPVIN</sequence>
<protein>
    <submittedName>
        <fullName evidence="1">Uncharacterized protein</fullName>
    </submittedName>
</protein>
<reference evidence="2" key="1">
    <citation type="submission" date="2016-06" db="EMBL/GenBank/DDBJ databases">
        <title>Parallel loss of symbiosis genes in relatives of nitrogen-fixing non-legume Parasponia.</title>
        <authorList>
            <person name="Van Velzen R."/>
            <person name="Holmer R."/>
            <person name="Bu F."/>
            <person name="Rutten L."/>
            <person name="Van Zeijl A."/>
            <person name="Liu W."/>
            <person name="Santuari L."/>
            <person name="Cao Q."/>
            <person name="Sharma T."/>
            <person name="Shen D."/>
            <person name="Roswanjaya Y."/>
            <person name="Wardhani T."/>
            <person name="Kalhor M.S."/>
            <person name="Jansen J."/>
            <person name="Van den Hoogen J."/>
            <person name="Gungor B."/>
            <person name="Hartog M."/>
            <person name="Hontelez J."/>
            <person name="Verver J."/>
            <person name="Yang W.-C."/>
            <person name="Schijlen E."/>
            <person name="Repin R."/>
            <person name="Schilthuizen M."/>
            <person name="Schranz E."/>
            <person name="Heidstra R."/>
            <person name="Miyata K."/>
            <person name="Fedorova E."/>
            <person name="Kohlen W."/>
            <person name="Bisseling T."/>
            <person name="Smit S."/>
            <person name="Geurts R."/>
        </authorList>
    </citation>
    <scope>NUCLEOTIDE SEQUENCE [LARGE SCALE GENOMIC DNA]</scope>
    <source>
        <strain evidence="2">cv. WU1-14</strain>
    </source>
</reference>
<dbReference type="AlphaFoldDB" id="A0A2P5A4A3"/>
<proteinExistence type="predicted"/>
<dbReference type="EMBL" id="JXTB01001081">
    <property type="protein sequence ID" value="PON31380.1"/>
    <property type="molecule type" value="Genomic_DNA"/>
</dbReference>
<name>A0A2P5A4A3_PARAD</name>
<comment type="caution">
    <text evidence="1">The sequence shown here is derived from an EMBL/GenBank/DDBJ whole genome shotgun (WGS) entry which is preliminary data.</text>
</comment>
<evidence type="ECO:0000313" key="1">
    <source>
        <dbReference type="EMBL" id="PON31380.1"/>
    </source>
</evidence>
<organism evidence="1 2">
    <name type="scientific">Parasponia andersonii</name>
    <name type="common">Sponia andersonii</name>
    <dbReference type="NCBI Taxonomy" id="3476"/>
    <lineage>
        <taxon>Eukaryota</taxon>
        <taxon>Viridiplantae</taxon>
        <taxon>Streptophyta</taxon>
        <taxon>Embryophyta</taxon>
        <taxon>Tracheophyta</taxon>
        <taxon>Spermatophyta</taxon>
        <taxon>Magnoliopsida</taxon>
        <taxon>eudicotyledons</taxon>
        <taxon>Gunneridae</taxon>
        <taxon>Pentapetalae</taxon>
        <taxon>rosids</taxon>
        <taxon>fabids</taxon>
        <taxon>Rosales</taxon>
        <taxon>Cannabaceae</taxon>
        <taxon>Parasponia</taxon>
    </lineage>
</organism>
<keyword evidence="2" id="KW-1185">Reference proteome</keyword>
<gene>
    <name evidence="1" type="ORF">PanWU01x14_370360</name>
</gene>
<dbReference type="Proteomes" id="UP000237105">
    <property type="component" value="Unassembled WGS sequence"/>
</dbReference>